<protein>
    <submittedName>
        <fullName evidence="9">Binding-protein-dependent transport system inner membrane protein</fullName>
    </submittedName>
</protein>
<evidence type="ECO:0000313" key="10">
    <source>
        <dbReference type="Proteomes" id="UP000020492"/>
    </source>
</evidence>
<evidence type="ECO:0000256" key="6">
    <source>
        <dbReference type="ARBA" id="ARBA00023136"/>
    </source>
</evidence>
<feature type="transmembrane region" description="Helical" evidence="7">
    <location>
        <begin position="12"/>
        <end position="35"/>
    </location>
</feature>
<evidence type="ECO:0000313" key="9">
    <source>
        <dbReference type="EMBL" id="EYB68714.1"/>
    </source>
</evidence>
<dbReference type="Pfam" id="PF00528">
    <property type="entry name" value="BPD_transp_1"/>
    <property type="match status" value="1"/>
</dbReference>
<comment type="similarity">
    <text evidence="7">Belongs to the binding-protein-dependent transport system permease family.</text>
</comment>
<dbReference type="Proteomes" id="UP000020492">
    <property type="component" value="Unassembled WGS sequence"/>
</dbReference>
<evidence type="ECO:0000256" key="5">
    <source>
        <dbReference type="ARBA" id="ARBA00022989"/>
    </source>
</evidence>
<evidence type="ECO:0000259" key="8">
    <source>
        <dbReference type="PROSITE" id="PS50928"/>
    </source>
</evidence>
<dbReference type="EMBL" id="JHAC01000017">
    <property type="protein sequence ID" value="EYB68714.1"/>
    <property type="molecule type" value="Genomic_DNA"/>
</dbReference>
<keyword evidence="3" id="KW-1003">Cell membrane</keyword>
<dbReference type="RefSeq" id="WP_034355037.1">
    <property type="nucleotide sequence ID" value="NZ_JHAC01000017.1"/>
</dbReference>
<sequence length="283" mass="31174">MNSKNPTVRAVTLILFWVVVAIVLFYVLFPFYWALKTSFTGPSRMSSEALQWFPTHATWQNFRDVFAGQPFGRNLFNSVAVATGTVLLSLLLSLLAAYALGKFRFQGKSILMYVILAVSVFPQIAVLSGLYTMIQSFNLYNTWGGLILSYMIFTLPFTVWTLTAFVREIPTELEEAAYVDGASPLQTLFQVLLPVMTPALVTTGLLAFINAWNEYLFALTFTSDNTAKTVPVAIANFTGASQYENPFGQIMAASVIVTIPLIILVLVFQRNIVSGLTAGAVKG</sequence>
<dbReference type="eggNOG" id="COG0395">
    <property type="taxonomic scope" value="Bacteria"/>
</dbReference>
<proteinExistence type="inferred from homology"/>
<feature type="transmembrane region" description="Helical" evidence="7">
    <location>
        <begin position="187"/>
        <end position="209"/>
    </location>
</feature>
<dbReference type="InterPro" id="IPR050901">
    <property type="entry name" value="BP-dep_ABC_trans_perm"/>
</dbReference>
<dbReference type="PROSITE" id="PS50928">
    <property type="entry name" value="ABC_TM1"/>
    <property type="match status" value="1"/>
</dbReference>
<keyword evidence="2 7" id="KW-0813">Transport</keyword>
<feature type="transmembrane region" description="Helical" evidence="7">
    <location>
        <begin position="247"/>
        <end position="268"/>
    </location>
</feature>
<evidence type="ECO:0000256" key="2">
    <source>
        <dbReference type="ARBA" id="ARBA00022448"/>
    </source>
</evidence>
<dbReference type="GO" id="GO:0005886">
    <property type="term" value="C:plasma membrane"/>
    <property type="evidence" value="ECO:0007669"/>
    <property type="project" value="UniProtKB-SubCell"/>
</dbReference>
<gene>
    <name evidence="9" type="ORF">DEIPH_ctg017orf0048</name>
</gene>
<keyword evidence="6 7" id="KW-0472">Membrane</keyword>
<evidence type="ECO:0000256" key="3">
    <source>
        <dbReference type="ARBA" id="ARBA00022475"/>
    </source>
</evidence>
<dbReference type="InterPro" id="IPR035906">
    <property type="entry name" value="MetI-like_sf"/>
</dbReference>
<accession>A0A016QSF4</accession>
<dbReference type="PANTHER" id="PTHR32243:SF18">
    <property type="entry name" value="INNER MEMBRANE ABC TRANSPORTER PERMEASE PROTEIN YCJP"/>
    <property type="match status" value="1"/>
</dbReference>
<reference evidence="9 10" key="1">
    <citation type="submission" date="2014-03" db="EMBL/GenBank/DDBJ databases">
        <title>Draft genome sequence of Deinococcus phoenicis 1P10ME.</title>
        <authorList>
            <person name="Stepanov V.G."/>
            <person name="Vaishampayan P."/>
            <person name="Venkateswaran K."/>
            <person name="Fox G.E."/>
        </authorList>
    </citation>
    <scope>NUCLEOTIDE SEQUENCE [LARGE SCALE GENOMIC DNA]</scope>
    <source>
        <strain evidence="9 10">1P10ME</strain>
    </source>
</reference>
<dbReference type="Gene3D" id="1.10.3720.10">
    <property type="entry name" value="MetI-like"/>
    <property type="match status" value="1"/>
</dbReference>
<evidence type="ECO:0000256" key="7">
    <source>
        <dbReference type="RuleBase" id="RU363032"/>
    </source>
</evidence>
<comment type="subcellular location">
    <subcellularLocation>
        <location evidence="1 7">Cell membrane</location>
        <topology evidence="1 7">Multi-pass membrane protein</topology>
    </subcellularLocation>
</comment>
<dbReference type="PATRIC" id="fig|1476583.3.peg.1069"/>
<dbReference type="SUPFAM" id="SSF161098">
    <property type="entry name" value="MetI-like"/>
    <property type="match status" value="1"/>
</dbReference>
<dbReference type="CDD" id="cd06261">
    <property type="entry name" value="TM_PBP2"/>
    <property type="match status" value="1"/>
</dbReference>
<feature type="transmembrane region" description="Helical" evidence="7">
    <location>
        <begin position="75"/>
        <end position="98"/>
    </location>
</feature>
<evidence type="ECO:0000256" key="1">
    <source>
        <dbReference type="ARBA" id="ARBA00004651"/>
    </source>
</evidence>
<feature type="transmembrane region" description="Helical" evidence="7">
    <location>
        <begin position="110"/>
        <end position="134"/>
    </location>
</feature>
<dbReference type="OrthoDB" id="9810086at2"/>
<dbReference type="PANTHER" id="PTHR32243">
    <property type="entry name" value="MALTOSE TRANSPORT SYSTEM PERMEASE-RELATED"/>
    <property type="match status" value="1"/>
</dbReference>
<organism evidence="9 10">
    <name type="scientific">Deinococcus phoenicis</name>
    <dbReference type="NCBI Taxonomy" id="1476583"/>
    <lineage>
        <taxon>Bacteria</taxon>
        <taxon>Thermotogati</taxon>
        <taxon>Deinococcota</taxon>
        <taxon>Deinococci</taxon>
        <taxon>Deinococcales</taxon>
        <taxon>Deinococcaceae</taxon>
        <taxon>Deinococcus</taxon>
    </lineage>
</organism>
<keyword evidence="5 7" id="KW-1133">Transmembrane helix</keyword>
<dbReference type="GO" id="GO:0055085">
    <property type="term" value="P:transmembrane transport"/>
    <property type="evidence" value="ECO:0007669"/>
    <property type="project" value="InterPro"/>
</dbReference>
<dbReference type="InterPro" id="IPR000515">
    <property type="entry name" value="MetI-like"/>
</dbReference>
<feature type="domain" description="ABC transmembrane type-1" evidence="8">
    <location>
        <begin position="75"/>
        <end position="268"/>
    </location>
</feature>
<evidence type="ECO:0000256" key="4">
    <source>
        <dbReference type="ARBA" id="ARBA00022692"/>
    </source>
</evidence>
<feature type="transmembrane region" description="Helical" evidence="7">
    <location>
        <begin position="146"/>
        <end position="166"/>
    </location>
</feature>
<dbReference type="AlphaFoldDB" id="A0A016QSF4"/>
<name>A0A016QSF4_9DEIO</name>
<keyword evidence="4 7" id="KW-0812">Transmembrane</keyword>
<dbReference type="STRING" id="1476583.DEIPH_ctg017orf0048"/>
<comment type="caution">
    <text evidence="9">The sequence shown here is derived from an EMBL/GenBank/DDBJ whole genome shotgun (WGS) entry which is preliminary data.</text>
</comment>
<keyword evidence="10" id="KW-1185">Reference proteome</keyword>